<accession>A0AAJ7CGK6</accession>
<dbReference type="GO" id="GO:0045910">
    <property type="term" value="P:negative regulation of DNA recombination"/>
    <property type="evidence" value="ECO:0007669"/>
    <property type="project" value="TreeGrafter"/>
</dbReference>
<reference evidence="11" key="1">
    <citation type="submission" date="2025-08" db="UniProtKB">
        <authorList>
            <consortium name="RefSeq"/>
        </authorList>
    </citation>
    <scope>IDENTIFICATION</scope>
</reference>
<feature type="compositionally biased region" description="Basic residues" evidence="8">
    <location>
        <begin position="200"/>
        <end position="225"/>
    </location>
</feature>
<dbReference type="RefSeq" id="XP_015610364.1">
    <property type="nucleotide sequence ID" value="XM_015754878.2"/>
</dbReference>
<feature type="domain" description="H15" evidence="9">
    <location>
        <begin position="40"/>
        <end position="114"/>
    </location>
</feature>
<dbReference type="AlphaFoldDB" id="A0AAJ7CGK6"/>
<dbReference type="InterPro" id="IPR036388">
    <property type="entry name" value="WH-like_DNA-bd_sf"/>
</dbReference>
<name>A0AAJ7CGK6_CEPCN</name>
<dbReference type="KEGG" id="ccin:107275096"/>
<comment type="similarity">
    <text evidence="7">Belongs to the histone H1/H5 family.</text>
</comment>
<dbReference type="PRINTS" id="PR00624">
    <property type="entry name" value="HISTONEH5"/>
</dbReference>
<dbReference type="FunFam" id="1.10.10.10:FF:000140">
    <property type="entry name" value="Histone H1.0"/>
    <property type="match status" value="1"/>
</dbReference>
<evidence type="ECO:0000256" key="3">
    <source>
        <dbReference type="ARBA" id="ARBA00004286"/>
    </source>
</evidence>
<dbReference type="InterPro" id="IPR005818">
    <property type="entry name" value="Histone_H1/H5_H15"/>
</dbReference>
<dbReference type="GO" id="GO:0030261">
    <property type="term" value="P:chromosome condensation"/>
    <property type="evidence" value="ECO:0007669"/>
    <property type="project" value="TreeGrafter"/>
</dbReference>
<proteinExistence type="inferred from homology"/>
<feature type="region of interest" description="Disordered" evidence="8">
    <location>
        <begin position="127"/>
        <end position="225"/>
    </location>
</feature>
<comment type="function">
    <text evidence="1">Histones H1 are necessary for the condensation of nucleosome chains into higher-order structures.</text>
</comment>
<gene>
    <name evidence="11" type="primary">LOC107275096</name>
</gene>
<dbReference type="InterPro" id="IPR036390">
    <property type="entry name" value="WH_DNA-bd_sf"/>
</dbReference>
<dbReference type="SUPFAM" id="SSF46785">
    <property type="entry name" value="Winged helix' DNA-binding domain"/>
    <property type="match status" value="1"/>
</dbReference>
<evidence type="ECO:0000256" key="1">
    <source>
        <dbReference type="ARBA" id="ARBA00002809"/>
    </source>
</evidence>
<dbReference type="PROSITE" id="PS51504">
    <property type="entry name" value="H15"/>
    <property type="match status" value="1"/>
</dbReference>
<evidence type="ECO:0000256" key="4">
    <source>
        <dbReference type="ARBA" id="ARBA00022454"/>
    </source>
</evidence>
<dbReference type="InterPro" id="IPR005819">
    <property type="entry name" value="H1/H5"/>
</dbReference>
<feature type="compositionally biased region" description="Basic residues" evidence="8">
    <location>
        <begin position="31"/>
        <end position="41"/>
    </location>
</feature>
<evidence type="ECO:0000313" key="10">
    <source>
        <dbReference type="Proteomes" id="UP000694920"/>
    </source>
</evidence>
<evidence type="ECO:0000256" key="5">
    <source>
        <dbReference type="ARBA" id="ARBA00023125"/>
    </source>
</evidence>
<dbReference type="PANTHER" id="PTHR11467">
    <property type="entry name" value="HISTONE H1"/>
    <property type="match status" value="1"/>
</dbReference>
<feature type="region of interest" description="Disordered" evidence="8">
    <location>
        <begin position="19"/>
        <end position="44"/>
    </location>
</feature>
<dbReference type="GO" id="GO:0006334">
    <property type="term" value="P:nucleosome assembly"/>
    <property type="evidence" value="ECO:0007669"/>
    <property type="project" value="InterPro"/>
</dbReference>
<evidence type="ECO:0000259" key="9">
    <source>
        <dbReference type="PROSITE" id="PS51504"/>
    </source>
</evidence>
<dbReference type="Pfam" id="PF00538">
    <property type="entry name" value="Linker_histone"/>
    <property type="match status" value="1"/>
</dbReference>
<protein>
    <submittedName>
        <fullName evidence="11">Histone H1</fullName>
    </submittedName>
</protein>
<feature type="compositionally biased region" description="Low complexity" evidence="8">
    <location>
        <begin position="171"/>
        <end position="193"/>
    </location>
</feature>
<dbReference type="CDD" id="cd00073">
    <property type="entry name" value="H15"/>
    <property type="match status" value="1"/>
</dbReference>
<dbReference type="GO" id="GO:0000786">
    <property type="term" value="C:nucleosome"/>
    <property type="evidence" value="ECO:0007669"/>
    <property type="project" value="InterPro"/>
</dbReference>
<dbReference type="GeneID" id="107275096"/>
<evidence type="ECO:0000256" key="6">
    <source>
        <dbReference type="ARBA" id="ARBA00023242"/>
    </source>
</evidence>
<keyword evidence="4 7" id="KW-0158">Chromosome</keyword>
<evidence type="ECO:0000256" key="8">
    <source>
        <dbReference type="SAM" id="MobiDB-lite"/>
    </source>
</evidence>
<keyword evidence="5 7" id="KW-0238">DNA-binding</keyword>
<keyword evidence="10" id="KW-1185">Reference proteome</keyword>
<feature type="compositionally biased region" description="Low complexity" evidence="8">
    <location>
        <begin position="127"/>
        <end position="136"/>
    </location>
</feature>
<evidence type="ECO:0000256" key="2">
    <source>
        <dbReference type="ARBA" id="ARBA00004123"/>
    </source>
</evidence>
<feature type="compositionally biased region" description="Low complexity" evidence="8">
    <location>
        <begin position="145"/>
        <end position="159"/>
    </location>
</feature>
<dbReference type="GO" id="GO:0031492">
    <property type="term" value="F:nucleosomal DNA binding"/>
    <property type="evidence" value="ECO:0007669"/>
    <property type="project" value="TreeGrafter"/>
</dbReference>
<keyword evidence="6 7" id="KW-0539">Nucleus</keyword>
<organism evidence="10 11">
    <name type="scientific">Cephus cinctus</name>
    <name type="common">Wheat stem sawfly</name>
    <dbReference type="NCBI Taxonomy" id="211228"/>
    <lineage>
        <taxon>Eukaryota</taxon>
        <taxon>Metazoa</taxon>
        <taxon>Ecdysozoa</taxon>
        <taxon>Arthropoda</taxon>
        <taxon>Hexapoda</taxon>
        <taxon>Insecta</taxon>
        <taxon>Pterygota</taxon>
        <taxon>Neoptera</taxon>
        <taxon>Endopterygota</taxon>
        <taxon>Hymenoptera</taxon>
        <taxon>Cephoidea</taxon>
        <taxon>Cephidae</taxon>
        <taxon>Cephus</taxon>
    </lineage>
</organism>
<dbReference type="PANTHER" id="PTHR11467:SF20">
    <property type="entry name" value="H15 DOMAIN-CONTAINING PROTEIN-RELATED"/>
    <property type="match status" value="1"/>
</dbReference>
<evidence type="ECO:0000313" key="11">
    <source>
        <dbReference type="RefSeq" id="XP_015610364.1"/>
    </source>
</evidence>
<dbReference type="GO" id="GO:0030527">
    <property type="term" value="F:structural constituent of chromatin"/>
    <property type="evidence" value="ECO:0007669"/>
    <property type="project" value="InterPro"/>
</dbReference>
<dbReference type="GO" id="GO:0005634">
    <property type="term" value="C:nucleus"/>
    <property type="evidence" value="ECO:0007669"/>
    <property type="project" value="UniProtKB-SubCell"/>
</dbReference>
<feature type="compositionally biased region" description="Low complexity" evidence="8">
    <location>
        <begin position="21"/>
        <end position="30"/>
    </location>
</feature>
<comment type="subcellular location">
    <subcellularLocation>
        <location evidence="3">Chromosome</location>
    </subcellularLocation>
    <subcellularLocation>
        <location evidence="2 7">Nucleus</location>
    </subcellularLocation>
</comment>
<dbReference type="Proteomes" id="UP000694920">
    <property type="component" value="Unplaced"/>
</dbReference>
<evidence type="ECO:0000256" key="7">
    <source>
        <dbReference type="RuleBase" id="RU003894"/>
    </source>
</evidence>
<dbReference type="Gene3D" id="1.10.10.10">
    <property type="entry name" value="Winged helix-like DNA-binding domain superfamily/Winged helix DNA-binding domain"/>
    <property type="match status" value="1"/>
</dbReference>
<dbReference type="GO" id="GO:0003690">
    <property type="term" value="F:double-stranded DNA binding"/>
    <property type="evidence" value="ECO:0007669"/>
    <property type="project" value="TreeGrafter"/>
</dbReference>
<dbReference type="SMART" id="SM00526">
    <property type="entry name" value="H15"/>
    <property type="match status" value="1"/>
</dbReference>
<sequence length="225" mass="23620">MADKVTSPAVITASNIPAVQASSGKKSAAAKAKKPRSKPTHPKTADMVISAIENLKDRSGSSLQAIKKYVVTTYKVDVEKQAPFIKKYIKTAVASGALVQTKGKGAAGSFKLSSGKLEVPKSKALKASVKSSATKKPVAKKTIAKKASPVKKAPVKKPVTVNEKRKVVKGPAAKQPKAKAASSPISRSKSIAKVTPVKKQNLRKTKIPAKAKKPVPKKVTAAKKK</sequence>